<gene>
    <name evidence="1" type="ORF">X777_00969</name>
</gene>
<evidence type="ECO:0000313" key="1">
    <source>
        <dbReference type="EMBL" id="EZA57867.1"/>
    </source>
</evidence>
<dbReference type="Proteomes" id="UP000053097">
    <property type="component" value="Unassembled WGS sequence"/>
</dbReference>
<accession>A0A026WP82</accession>
<sequence>MSGRHLEMSFRRLHCILGMGSVEGKSLQYYGDIDNNRNALRDVPLDIRYCDIDQQHCSLRLYRRYTTVHYHADQFAANA</sequence>
<dbReference type="EMBL" id="KK107139">
    <property type="protein sequence ID" value="EZA57867.1"/>
    <property type="molecule type" value="Genomic_DNA"/>
</dbReference>
<reference evidence="1 2" key="1">
    <citation type="journal article" date="2014" name="Curr. Biol.">
        <title>The genome of the clonal raider ant Cerapachys biroi.</title>
        <authorList>
            <person name="Oxley P.R."/>
            <person name="Ji L."/>
            <person name="Fetter-Pruneda I."/>
            <person name="McKenzie S.K."/>
            <person name="Li C."/>
            <person name="Hu H."/>
            <person name="Zhang G."/>
            <person name="Kronauer D.J."/>
        </authorList>
    </citation>
    <scope>NUCLEOTIDE SEQUENCE [LARGE SCALE GENOMIC DNA]</scope>
</reference>
<organism evidence="1 2">
    <name type="scientific">Ooceraea biroi</name>
    <name type="common">Clonal raider ant</name>
    <name type="synonym">Cerapachys biroi</name>
    <dbReference type="NCBI Taxonomy" id="2015173"/>
    <lineage>
        <taxon>Eukaryota</taxon>
        <taxon>Metazoa</taxon>
        <taxon>Ecdysozoa</taxon>
        <taxon>Arthropoda</taxon>
        <taxon>Hexapoda</taxon>
        <taxon>Insecta</taxon>
        <taxon>Pterygota</taxon>
        <taxon>Neoptera</taxon>
        <taxon>Endopterygota</taxon>
        <taxon>Hymenoptera</taxon>
        <taxon>Apocrita</taxon>
        <taxon>Aculeata</taxon>
        <taxon>Formicoidea</taxon>
        <taxon>Formicidae</taxon>
        <taxon>Dorylinae</taxon>
        <taxon>Ooceraea</taxon>
    </lineage>
</organism>
<dbReference type="AlphaFoldDB" id="A0A026WP82"/>
<proteinExistence type="predicted"/>
<protein>
    <submittedName>
        <fullName evidence="1">Uncharacterized protein</fullName>
    </submittedName>
</protein>
<name>A0A026WP82_OOCBI</name>
<evidence type="ECO:0000313" key="2">
    <source>
        <dbReference type="Proteomes" id="UP000053097"/>
    </source>
</evidence>
<keyword evidence="2" id="KW-1185">Reference proteome</keyword>